<reference evidence="1 2" key="1">
    <citation type="submission" date="2019-05" db="EMBL/GenBank/DDBJ databases">
        <title>Another draft genome of Portunus trituberculatus and its Hox gene families provides insights of decapod evolution.</title>
        <authorList>
            <person name="Jeong J.-H."/>
            <person name="Song I."/>
            <person name="Kim S."/>
            <person name="Choi T."/>
            <person name="Kim D."/>
            <person name="Ryu S."/>
            <person name="Kim W."/>
        </authorList>
    </citation>
    <scope>NUCLEOTIDE SEQUENCE [LARGE SCALE GENOMIC DNA]</scope>
    <source>
        <tissue evidence="1">Muscle</tissue>
    </source>
</reference>
<keyword evidence="2" id="KW-1185">Reference proteome</keyword>
<dbReference type="Proteomes" id="UP000324222">
    <property type="component" value="Unassembled WGS sequence"/>
</dbReference>
<proteinExistence type="predicted"/>
<protein>
    <submittedName>
        <fullName evidence="1">Uncharacterized protein</fullName>
    </submittedName>
</protein>
<evidence type="ECO:0000313" key="2">
    <source>
        <dbReference type="Proteomes" id="UP000324222"/>
    </source>
</evidence>
<organism evidence="1 2">
    <name type="scientific">Portunus trituberculatus</name>
    <name type="common">Swimming crab</name>
    <name type="synonym">Neptunus trituberculatus</name>
    <dbReference type="NCBI Taxonomy" id="210409"/>
    <lineage>
        <taxon>Eukaryota</taxon>
        <taxon>Metazoa</taxon>
        <taxon>Ecdysozoa</taxon>
        <taxon>Arthropoda</taxon>
        <taxon>Crustacea</taxon>
        <taxon>Multicrustacea</taxon>
        <taxon>Malacostraca</taxon>
        <taxon>Eumalacostraca</taxon>
        <taxon>Eucarida</taxon>
        <taxon>Decapoda</taxon>
        <taxon>Pleocyemata</taxon>
        <taxon>Brachyura</taxon>
        <taxon>Eubrachyura</taxon>
        <taxon>Portunoidea</taxon>
        <taxon>Portunidae</taxon>
        <taxon>Portuninae</taxon>
        <taxon>Portunus</taxon>
    </lineage>
</organism>
<gene>
    <name evidence="1" type="ORF">E2C01_087625</name>
</gene>
<dbReference type="EMBL" id="VSRR010091594">
    <property type="protein sequence ID" value="MPC92531.1"/>
    <property type="molecule type" value="Genomic_DNA"/>
</dbReference>
<evidence type="ECO:0000313" key="1">
    <source>
        <dbReference type="EMBL" id="MPC92531.1"/>
    </source>
</evidence>
<sequence>MHGGAGTHALRILCIEEISISCLEILEKVLQPLTANIACMPLGPGRWEVCEMDRRINLEFLIAIVLLGEEIEKESIMPENA</sequence>
<name>A0A5B7J3V9_PORTR</name>
<dbReference type="AlphaFoldDB" id="A0A5B7J3V9"/>
<comment type="caution">
    <text evidence="1">The sequence shown here is derived from an EMBL/GenBank/DDBJ whole genome shotgun (WGS) entry which is preliminary data.</text>
</comment>
<accession>A0A5B7J3V9</accession>